<proteinExistence type="inferred from homology"/>
<evidence type="ECO:0000259" key="14">
    <source>
        <dbReference type="PROSITE" id="PS51083"/>
    </source>
</evidence>
<evidence type="ECO:0000256" key="6">
    <source>
        <dbReference type="ARBA" id="ARBA00022833"/>
    </source>
</evidence>
<dbReference type="GO" id="GO:0000492">
    <property type="term" value="P:box C/D snoRNP assembly"/>
    <property type="evidence" value="ECO:0007669"/>
    <property type="project" value="TreeGrafter"/>
</dbReference>
<name>A0A8X6T5D8_NEPPI</name>
<dbReference type="GO" id="GO:0000463">
    <property type="term" value="P:maturation of LSU-rRNA from tricistronic rRNA transcript (SSU-rRNA, 5.8S rRNA, LSU-rRNA)"/>
    <property type="evidence" value="ECO:0007669"/>
    <property type="project" value="TreeGrafter"/>
</dbReference>
<dbReference type="AlphaFoldDB" id="A0A8X6T5D8"/>
<sequence length="231" mass="26966">MATAGKKEKMKFNGTLHHNLCSTCEEPSKYRCPKCSTLSCSLNCVKAHKEKSGCDGVRDKTAFVPLDEFTDRHFKSDYHFLEDALRTIDNAQRTKRNFGFMNFLPPKLKCICMVFFSDGKIFWKLEWVFPLCNLTYSDTRVDEEQLIDECLDKYLLLDSEDDFNGELDYYRSIGHKDVSVIMKDENTPANETRYFELKKKKSLKENFQGKRIIEFPTLLVVPKMHLSSYLD</sequence>
<keyword evidence="3" id="KW-0597">Phosphoprotein</keyword>
<keyword evidence="5 13" id="KW-0863">Zinc-finger</keyword>
<evidence type="ECO:0000256" key="5">
    <source>
        <dbReference type="ARBA" id="ARBA00022771"/>
    </source>
</evidence>
<comment type="caution">
    <text evidence="15">The sequence shown here is derived from an EMBL/GenBank/DDBJ whole genome shotgun (WGS) entry which is preliminary data.</text>
</comment>
<dbReference type="InterPro" id="IPR057721">
    <property type="entry name" value="BCD1_alpha/beta"/>
</dbReference>
<dbReference type="PROSITE" id="PS51083">
    <property type="entry name" value="ZF_HIT"/>
    <property type="match status" value="1"/>
</dbReference>
<evidence type="ECO:0000313" key="15">
    <source>
        <dbReference type="EMBL" id="GFS75061.1"/>
    </source>
</evidence>
<keyword evidence="16" id="KW-1185">Reference proteome</keyword>
<keyword evidence="6" id="KW-0862">Zinc</keyword>
<comment type="similarity">
    <text evidence="9">Belongs to the BCD1 family.</text>
</comment>
<evidence type="ECO:0000256" key="1">
    <source>
        <dbReference type="ARBA" id="ARBA00022499"/>
    </source>
</evidence>
<dbReference type="Gene3D" id="3.30.60.190">
    <property type="match status" value="1"/>
</dbReference>
<dbReference type="FunFam" id="3.30.60.190:FF:000001">
    <property type="entry name" value="box C/D snoRNA protein 1"/>
    <property type="match status" value="1"/>
</dbReference>
<evidence type="ECO:0000256" key="9">
    <source>
        <dbReference type="ARBA" id="ARBA00049654"/>
    </source>
</evidence>
<organism evidence="15 16">
    <name type="scientific">Nephila pilipes</name>
    <name type="common">Giant wood spider</name>
    <name type="synonym">Nephila maculata</name>
    <dbReference type="NCBI Taxonomy" id="299642"/>
    <lineage>
        <taxon>Eukaryota</taxon>
        <taxon>Metazoa</taxon>
        <taxon>Ecdysozoa</taxon>
        <taxon>Arthropoda</taxon>
        <taxon>Chelicerata</taxon>
        <taxon>Arachnida</taxon>
        <taxon>Araneae</taxon>
        <taxon>Araneomorphae</taxon>
        <taxon>Entelegynae</taxon>
        <taxon>Araneoidea</taxon>
        <taxon>Nephilidae</taxon>
        <taxon>Nephila</taxon>
    </lineage>
</organism>
<dbReference type="InterPro" id="IPR051639">
    <property type="entry name" value="BCD1"/>
</dbReference>
<evidence type="ECO:0000256" key="4">
    <source>
        <dbReference type="ARBA" id="ARBA00022723"/>
    </source>
</evidence>
<evidence type="ECO:0000256" key="11">
    <source>
        <dbReference type="ARBA" id="ARBA00068630"/>
    </source>
</evidence>
<evidence type="ECO:0000256" key="10">
    <source>
        <dbReference type="ARBA" id="ARBA00061949"/>
    </source>
</evidence>
<evidence type="ECO:0000256" key="13">
    <source>
        <dbReference type="PROSITE-ProRule" id="PRU00453"/>
    </source>
</evidence>
<feature type="domain" description="HIT-type" evidence="14">
    <location>
        <begin position="21"/>
        <end position="54"/>
    </location>
</feature>
<reference evidence="15" key="1">
    <citation type="submission" date="2020-08" db="EMBL/GenBank/DDBJ databases">
        <title>Multicomponent nature underlies the extraordinary mechanical properties of spider dragline silk.</title>
        <authorList>
            <person name="Kono N."/>
            <person name="Nakamura H."/>
            <person name="Mori M."/>
            <person name="Yoshida Y."/>
            <person name="Ohtoshi R."/>
            <person name="Malay A.D."/>
            <person name="Moran D.A.P."/>
            <person name="Tomita M."/>
            <person name="Numata K."/>
            <person name="Arakawa K."/>
        </authorList>
    </citation>
    <scope>NUCLEOTIDE SEQUENCE</scope>
</reference>
<evidence type="ECO:0000256" key="2">
    <source>
        <dbReference type="ARBA" id="ARBA00022517"/>
    </source>
</evidence>
<dbReference type="Pfam" id="PF04438">
    <property type="entry name" value="zf-HIT"/>
    <property type="match status" value="1"/>
</dbReference>
<dbReference type="EMBL" id="BMAW01096529">
    <property type="protein sequence ID" value="GFS75061.1"/>
    <property type="molecule type" value="Genomic_DNA"/>
</dbReference>
<dbReference type="Pfam" id="PF25790">
    <property type="entry name" value="BCD1"/>
    <property type="match status" value="1"/>
</dbReference>
<dbReference type="InterPro" id="IPR007529">
    <property type="entry name" value="Znf_HIT"/>
</dbReference>
<gene>
    <name evidence="15" type="primary">Znhit6</name>
    <name evidence="15" type="ORF">NPIL_576091</name>
</gene>
<evidence type="ECO:0000256" key="7">
    <source>
        <dbReference type="ARBA" id="ARBA00022843"/>
    </source>
</evidence>
<dbReference type="CDD" id="cd23023">
    <property type="entry name" value="zf-HIT_BCD1"/>
    <property type="match status" value="1"/>
</dbReference>
<keyword evidence="1" id="KW-1017">Isopeptide bond</keyword>
<dbReference type="GO" id="GO:0070761">
    <property type="term" value="C:pre-snoRNP complex"/>
    <property type="evidence" value="ECO:0007669"/>
    <property type="project" value="TreeGrafter"/>
</dbReference>
<dbReference type="GO" id="GO:0048254">
    <property type="term" value="P:snoRNA localization"/>
    <property type="evidence" value="ECO:0007669"/>
    <property type="project" value="TreeGrafter"/>
</dbReference>
<comment type="function">
    <text evidence="8">Required for box C/D snoRNAs accumulation involved in snoRNA processing, snoRNA transport to the nucleolus and ribosome biogenesis.</text>
</comment>
<evidence type="ECO:0000313" key="16">
    <source>
        <dbReference type="Proteomes" id="UP000887013"/>
    </source>
</evidence>
<dbReference type="PANTHER" id="PTHR13483">
    <property type="entry name" value="BOX C_D SNORNA PROTEIN 1-RELATED"/>
    <property type="match status" value="1"/>
</dbReference>
<dbReference type="PANTHER" id="PTHR13483:SF3">
    <property type="entry name" value="BOX C_D SNORNA PROTEIN 1"/>
    <property type="match status" value="1"/>
</dbReference>
<evidence type="ECO:0000256" key="12">
    <source>
        <dbReference type="ARBA" id="ARBA00077531"/>
    </source>
</evidence>
<keyword evidence="2" id="KW-0690">Ribosome biogenesis</keyword>
<keyword evidence="4" id="KW-0479">Metal-binding</keyword>
<dbReference type="OrthoDB" id="272357at2759"/>
<dbReference type="Proteomes" id="UP000887013">
    <property type="component" value="Unassembled WGS sequence"/>
</dbReference>
<keyword evidence="7" id="KW-0832">Ubl conjugation</keyword>
<evidence type="ECO:0000256" key="8">
    <source>
        <dbReference type="ARBA" id="ARBA00049598"/>
    </source>
</evidence>
<dbReference type="GO" id="GO:0005634">
    <property type="term" value="C:nucleus"/>
    <property type="evidence" value="ECO:0007669"/>
    <property type="project" value="TreeGrafter"/>
</dbReference>
<dbReference type="GO" id="GO:0008270">
    <property type="term" value="F:zinc ion binding"/>
    <property type="evidence" value="ECO:0007669"/>
    <property type="project" value="UniProtKB-UniRule"/>
</dbReference>
<comment type="subunit">
    <text evidence="10">Interacts with FBL, SNU13, NOP58, NUFIP1, RUVBL1, RUVBL2 and TAF9. Interacts (via HIT-type zinc finger) with the RUVBL1/RUVBL2 complex in the presence of ADP.</text>
</comment>
<accession>A0A8X6T5D8</accession>
<evidence type="ECO:0000256" key="3">
    <source>
        <dbReference type="ARBA" id="ARBA00022553"/>
    </source>
</evidence>
<dbReference type="SUPFAM" id="SSF144232">
    <property type="entry name" value="HIT/MYND zinc finger-like"/>
    <property type="match status" value="1"/>
</dbReference>
<protein>
    <recommendedName>
        <fullName evidence="11">Box C/D snoRNA protein 1</fullName>
    </recommendedName>
    <alternativeName>
        <fullName evidence="12">Zinc finger HIT domain-containing protein 6</fullName>
    </alternativeName>
</protein>